<gene>
    <name evidence="1" type="ORF">HHK36_024315</name>
</gene>
<name>A0A834YQE2_TETSI</name>
<evidence type="ECO:0000313" key="1">
    <source>
        <dbReference type="EMBL" id="KAF8389796.1"/>
    </source>
</evidence>
<evidence type="ECO:0000313" key="2">
    <source>
        <dbReference type="Proteomes" id="UP000655225"/>
    </source>
</evidence>
<dbReference type="OrthoDB" id="780314at2759"/>
<proteinExistence type="predicted"/>
<comment type="caution">
    <text evidence="1">The sequence shown here is derived from an EMBL/GenBank/DDBJ whole genome shotgun (WGS) entry which is preliminary data.</text>
</comment>
<keyword evidence="2" id="KW-1185">Reference proteome</keyword>
<sequence length="236" mass="27348">MKETRELEDCERMDDSRAILCQISSLKVMLDKANEEIEDNIQTTREIESEIVKCSEIENGLGMKESELTKMICIAEFEMNELIQVAVIARTSVEFLEKELSCLRMNRDEVLKRIDDRRERFIRLCRNFQRDIVKGENEELWTLLSEKKVLENERHILNRNNNALRNSMSAFVEEILEELHSSNSALHVDIQSGNLENEKLLEDIDDLKISILSTSSFDNNHGTAHPHTSSGGFRTF</sequence>
<organism evidence="1 2">
    <name type="scientific">Tetracentron sinense</name>
    <name type="common">Spur-leaf</name>
    <dbReference type="NCBI Taxonomy" id="13715"/>
    <lineage>
        <taxon>Eukaryota</taxon>
        <taxon>Viridiplantae</taxon>
        <taxon>Streptophyta</taxon>
        <taxon>Embryophyta</taxon>
        <taxon>Tracheophyta</taxon>
        <taxon>Spermatophyta</taxon>
        <taxon>Magnoliopsida</taxon>
        <taxon>Trochodendrales</taxon>
        <taxon>Trochodendraceae</taxon>
        <taxon>Tetracentron</taxon>
    </lineage>
</organism>
<dbReference type="Proteomes" id="UP000655225">
    <property type="component" value="Unassembled WGS sequence"/>
</dbReference>
<dbReference type="EMBL" id="JABCRI010000018">
    <property type="protein sequence ID" value="KAF8389796.1"/>
    <property type="molecule type" value="Genomic_DNA"/>
</dbReference>
<accession>A0A834YQE2</accession>
<dbReference type="AlphaFoldDB" id="A0A834YQE2"/>
<reference evidence="1 2" key="1">
    <citation type="submission" date="2020-04" db="EMBL/GenBank/DDBJ databases">
        <title>Plant Genome Project.</title>
        <authorList>
            <person name="Zhang R.-G."/>
        </authorList>
    </citation>
    <scope>NUCLEOTIDE SEQUENCE [LARGE SCALE GENOMIC DNA]</scope>
    <source>
        <strain evidence="1">YNK0</strain>
        <tissue evidence="1">Leaf</tissue>
    </source>
</reference>
<protein>
    <submittedName>
        <fullName evidence="1">Uncharacterized protein</fullName>
    </submittedName>
</protein>
<dbReference type="OMA" id="DKREDCE"/>